<dbReference type="Gene3D" id="3.40.50.150">
    <property type="entry name" value="Vaccinia Virus protein VP39"/>
    <property type="match status" value="1"/>
</dbReference>
<dbReference type="InterPro" id="IPR019410">
    <property type="entry name" value="Methyltransf_16"/>
</dbReference>
<dbReference type="PANTHER" id="PTHR14614:SF130">
    <property type="entry name" value="PROTEIN-LYSINE N-METHYLTRANSFERASE EEF2KMT"/>
    <property type="match status" value="1"/>
</dbReference>
<dbReference type="AlphaFoldDB" id="A0A5E4Q5S2"/>
<sequence>MFLLSWCKRKRGVTELRKQWIFNMMKNETVVNKLVKLFYKGCHNFDLSVDEVENLTWKDQELLLNLTVKNDLFTRYPVSSDFCRLYFKRLISLLENCQEIHDGVYEFMCTVMSNANQPLKNEFCYKHYIVGNDLSNIVTMRETKNMVVNGTTGMKTWEAAVIMADWILCFKILFKNKRVLELGSGLGFTSIILAKFCDILSLVLTDCHDDVLLNICKNVMINFPDSIQIKEDESIAYKIQNKILEVKKLDWYYADEYPVEDVPDIIVGTDIVYDPSIIKALCNVLQIFFKKNSNLCVYIACVIRNESTFKLFLQNIGIVIIFEYEV</sequence>
<keyword evidence="2" id="KW-1185">Reference proteome</keyword>
<protein>
    <recommendedName>
        <fullName evidence="3">FAM86 N-terminal domain-containing protein</fullName>
    </recommendedName>
</protein>
<proteinExistence type="predicted"/>
<name>A0A5E4Q5S2_9NEOP</name>
<reference evidence="1 2" key="1">
    <citation type="submission" date="2017-07" db="EMBL/GenBank/DDBJ databases">
        <authorList>
            <person name="Talla V."/>
            <person name="Backstrom N."/>
        </authorList>
    </citation>
    <scope>NUCLEOTIDE SEQUENCE [LARGE SCALE GENOMIC DNA]</scope>
</reference>
<dbReference type="SUPFAM" id="SSF53335">
    <property type="entry name" value="S-adenosyl-L-methionine-dependent methyltransferases"/>
    <property type="match status" value="1"/>
</dbReference>
<dbReference type="PANTHER" id="PTHR14614">
    <property type="entry name" value="HEPATOCELLULAR CARCINOMA-ASSOCIATED ANTIGEN"/>
    <property type="match status" value="1"/>
</dbReference>
<evidence type="ECO:0008006" key="3">
    <source>
        <dbReference type="Google" id="ProtNLM"/>
    </source>
</evidence>
<dbReference type="EMBL" id="FZQP02001360">
    <property type="protein sequence ID" value="VVC92639.1"/>
    <property type="molecule type" value="Genomic_DNA"/>
</dbReference>
<organism evidence="1 2">
    <name type="scientific">Leptidea sinapis</name>
    <dbReference type="NCBI Taxonomy" id="189913"/>
    <lineage>
        <taxon>Eukaryota</taxon>
        <taxon>Metazoa</taxon>
        <taxon>Ecdysozoa</taxon>
        <taxon>Arthropoda</taxon>
        <taxon>Hexapoda</taxon>
        <taxon>Insecta</taxon>
        <taxon>Pterygota</taxon>
        <taxon>Neoptera</taxon>
        <taxon>Endopterygota</taxon>
        <taxon>Lepidoptera</taxon>
        <taxon>Glossata</taxon>
        <taxon>Ditrysia</taxon>
        <taxon>Papilionoidea</taxon>
        <taxon>Pieridae</taxon>
        <taxon>Dismorphiinae</taxon>
        <taxon>Leptidea</taxon>
    </lineage>
</organism>
<dbReference type="GO" id="GO:0032991">
    <property type="term" value="C:protein-containing complex"/>
    <property type="evidence" value="ECO:0007669"/>
    <property type="project" value="TreeGrafter"/>
</dbReference>
<evidence type="ECO:0000313" key="2">
    <source>
        <dbReference type="Proteomes" id="UP000324832"/>
    </source>
</evidence>
<accession>A0A5E4Q5S2</accession>
<dbReference type="InterPro" id="IPR029063">
    <property type="entry name" value="SAM-dependent_MTases_sf"/>
</dbReference>
<dbReference type="Pfam" id="PF10294">
    <property type="entry name" value="Methyltransf_16"/>
    <property type="match status" value="1"/>
</dbReference>
<evidence type="ECO:0000313" key="1">
    <source>
        <dbReference type="EMBL" id="VVC92639.1"/>
    </source>
</evidence>
<gene>
    <name evidence="1" type="ORF">LSINAPIS_LOCUS5038</name>
</gene>
<dbReference type="Proteomes" id="UP000324832">
    <property type="component" value="Unassembled WGS sequence"/>
</dbReference>